<dbReference type="InterPro" id="IPR011330">
    <property type="entry name" value="Glyco_hydro/deAcase_b/a-brl"/>
</dbReference>
<dbReference type="AlphaFoldDB" id="A0A514LMG0"/>
<dbReference type="Pfam" id="PF01522">
    <property type="entry name" value="Polysacc_deac_1"/>
    <property type="match status" value="1"/>
</dbReference>
<accession>A0A514LMG0</accession>
<dbReference type="PROSITE" id="PS51677">
    <property type="entry name" value="NODB"/>
    <property type="match status" value="1"/>
</dbReference>
<dbReference type="GO" id="GO:0016810">
    <property type="term" value="F:hydrolase activity, acting on carbon-nitrogen (but not peptide) bonds"/>
    <property type="evidence" value="ECO:0007669"/>
    <property type="project" value="InterPro"/>
</dbReference>
<feature type="region of interest" description="Disordered" evidence="1">
    <location>
        <begin position="31"/>
        <end position="51"/>
    </location>
</feature>
<organism evidence="4 5">
    <name type="scientific">Salicibibacter halophilus</name>
    <dbReference type="NCBI Taxonomy" id="2502791"/>
    <lineage>
        <taxon>Bacteria</taxon>
        <taxon>Bacillati</taxon>
        <taxon>Bacillota</taxon>
        <taxon>Bacilli</taxon>
        <taxon>Bacillales</taxon>
        <taxon>Bacillaceae</taxon>
        <taxon>Salicibibacter</taxon>
    </lineage>
</organism>
<dbReference type="InterPro" id="IPR050248">
    <property type="entry name" value="Polysacc_deacetylase_ArnD"/>
</dbReference>
<dbReference type="Gene3D" id="3.20.20.370">
    <property type="entry name" value="Glycoside hydrolase/deacetylase"/>
    <property type="match status" value="1"/>
</dbReference>
<feature type="chain" id="PRO_5022153888" evidence="2">
    <location>
        <begin position="32"/>
        <end position="270"/>
    </location>
</feature>
<evidence type="ECO:0000313" key="4">
    <source>
        <dbReference type="EMBL" id="QDI93044.1"/>
    </source>
</evidence>
<dbReference type="Proteomes" id="UP000319756">
    <property type="component" value="Chromosome"/>
</dbReference>
<keyword evidence="2" id="KW-0732">Signal</keyword>
<evidence type="ECO:0000256" key="2">
    <source>
        <dbReference type="SAM" id="SignalP"/>
    </source>
</evidence>
<dbReference type="KEGG" id="sale:EPH95_07340"/>
<dbReference type="EMBL" id="CP035485">
    <property type="protein sequence ID" value="QDI93044.1"/>
    <property type="molecule type" value="Genomic_DNA"/>
</dbReference>
<dbReference type="PANTHER" id="PTHR10587:SF125">
    <property type="entry name" value="POLYSACCHARIDE DEACETYLASE YHEN-RELATED"/>
    <property type="match status" value="1"/>
</dbReference>
<proteinExistence type="predicted"/>
<dbReference type="OrthoDB" id="9812065at2"/>
<dbReference type="InterPro" id="IPR002509">
    <property type="entry name" value="NODB_dom"/>
</dbReference>
<gene>
    <name evidence="4" type="ORF">EPH95_07340</name>
</gene>
<evidence type="ECO:0000256" key="1">
    <source>
        <dbReference type="SAM" id="MobiDB-lite"/>
    </source>
</evidence>
<protein>
    <submittedName>
        <fullName evidence="4">Polysaccharide deacetylase family protein</fullName>
    </submittedName>
</protein>
<dbReference type="SUPFAM" id="SSF88713">
    <property type="entry name" value="Glycoside hydrolase/deacetylase"/>
    <property type="match status" value="1"/>
</dbReference>
<sequence>MERGKFVKKKWMFLILLSLISYGIGSGAVQADHDDDPPSLRGGSEEDVRNPDPVSIMELQMQFPGVVFFQGDPASNQIALTFDDGPDPRFTEPILDTLQFHDVPATFFVMGARAETYPEFLERMDEEGHDVGNHTFWHPNLAEESVEQMEWEVEQTEEVVEDVIGYRPRLFRPPYGNVTVEQTERLAALDNVVIGWSVDSMDWEQIPAGEIVENVLDHTGGGDIMLMHDGGDWTQEIQTPEALNDVITELQEQGYEFVTVSTMFDIPREK</sequence>
<reference evidence="5" key="1">
    <citation type="submission" date="2019-01" db="EMBL/GenBank/DDBJ databases">
        <title>Genomic analysis of Salicibibacter sp. NKC3-5.</title>
        <authorList>
            <person name="Oh Y.J."/>
        </authorList>
    </citation>
    <scope>NUCLEOTIDE SEQUENCE [LARGE SCALE GENOMIC DNA]</scope>
    <source>
        <strain evidence="5">NKC3-5</strain>
    </source>
</reference>
<feature type="domain" description="NodB homology" evidence="3">
    <location>
        <begin position="76"/>
        <end position="258"/>
    </location>
</feature>
<dbReference type="GO" id="GO:0005975">
    <property type="term" value="P:carbohydrate metabolic process"/>
    <property type="evidence" value="ECO:0007669"/>
    <property type="project" value="InterPro"/>
</dbReference>
<feature type="signal peptide" evidence="2">
    <location>
        <begin position="1"/>
        <end position="31"/>
    </location>
</feature>
<evidence type="ECO:0000259" key="3">
    <source>
        <dbReference type="PROSITE" id="PS51677"/>
    </source>
</evidence>
<name>A0A514LMG0_9BACI</name>
<evidence type="ECO:0000313" key="5">
    <source>
        <dbReference type="Proteomes" id="UP000319756"/>
    </source>
</evidence>
<keyword evidence="5" id="KW-1185">Reference proteome</keyword>
<dbReference type="PANTHER" id="PTHR10587">
    <property type="entry name" value="GLYCOSYL TRANSFERASE-RELATED"/>
    <property type="match status" value="1"/>
</dbReference>